<keyword evidence="2" id="KW-1185">Reference proteome</keyword>
<evidence type="ECO:0000313" key="2">
    <source>
        <dbReference type="Proteomes" id="UP000008514"/>
    </source>
</evidence>
<proteinExistence type="predicted"/>
<name>K4IT46_PSYTT</name>
<evidence type="ECO:0000313" key="1">
    <source>
        <dbReference type="EMBL" id="AFU68650.1"/>
    </source>
</evidence>
<reference evidence="1" key="2">
    <citation type="submission" date="2012-09" db="EMBL/GenBank/DDBJ databases">
        <title>The complete sequence of Psychroflexus torquis an extreme psychrophile from sea-ice that is stimulated by light.</title>
        <authorList>
            <person name="Feng S."/>
            <person name="Powell S.M."/>
            <person name="Bowman J.P."/>
        </authorList>
    </citation>
    <scope>NUCLEOTIDE SEQUENCE [LARGE SCALE GENOMIC DNA]</scope>
    <source>
        <strain evidence="1">ATCC 700755</strain>
    </source>
</reference>
<dbReference type="HOGENOM" id="CLU_1480858_0_0_10"/>
<dbReference type="RefSeq" id="WP_015024243.1">
    <property type="nucleotide sequence ID" value="NC_018721.1"/>
</dbReference>
<sequence>MSLLVPKKIADDEILVHYIFDRNFKKKIISERELVSKDIFLPNKGGVSLQRSFYCNENKCKQLAKDIAIGKVYIGFFVFRKSDFERVKQNYVLHERSEFDADIISTPLDESFASIKSKVYIDSTGNPAHADLIYKNPALRESESPNTAIRSFSRKLSKNCKLIIDTNPSSKSFEDIEFKKVI</sequence>
<organism evidence="1 2">
    <name type="scientific">Psychroflexus torquis (strain ATCC 700755 / CIP 106069 / ACAM 623)</name>
    <dbReference type="NCBI Taxonomy" id="313595"/>
    <lineage>
        <taxon>Bacteria</taxon>
        <taxon>Pseudomonadati</taxon>
        <taxon>Bacteroidota</taxon>
        <taxon>Flavobacteriia</taxon>
        <taxon>Flavobacteriales</taxon>
        <taxon>Flavobacteriaceae</taxon>
        <taxon>Psychroflexus</taxon>
    </lineage>
</organism>
<dbReference type="OrthoDB" id="1433373at2"/>
<accession>K4IT46</accession>
<dbReference type="EMBL" id="CP003879">
    <property type="protein sequence ID" value="AFU68650.1"/>
    <property type="molecule type" value="Genomic_DNA"/>
</dbReference>
<reference evidence="1" key="1">
    <citation type="submission" date="2006-03" db="EMBL/GenBank/DDBJ databases">
        <authorList>
            <person name="Bowman J."/>
            <person name="Ferriera S."/>
            <person name="Johnson J."/>
            <person name="Kravitz S."/>
            <person name="Halpern A."/>
            <person name="Remington K."/>
            <person name="Beeson K."/>
            <person name="Tran B."/>
            <person name="Rogers Y.-H."/>
            <person name="Friedman R."/>
            <person name="Venter J.C."/>
        </authorList>
    </citation>
    <scope>NUCLEOTIDE SEQUENCE [LARGE SCALE GENOMIC DNA]</scope>
    <source>
        <strain evidence="1">ATCC 700755</strain>
    </source>
</reference>
<gene>
    <name evidence="1" type="ordered locus">P700755_001816</name>
</gene>
<dbReference type="KEGG" id="ptq:P700755_001816"/>
<dbReference type="Proteomes" id="UP000008514">
    <property type="component" value="Chromosome"/>
</dbReference>
<dbReference type="AlphaFoldDB" id="K4IT46"/>
<protein>
    <submittedName>
        <fullName evidence="1">Uncharacterized protein</fullName>
    </submittedName>
</protein>
<dbReference type="STRING" id="313595.P700755_001816"/>
<dbReference type="eggNOG" id="ENOG50310Z9">
    <property type="taxonomic scope" value="Bacteria"/>
</dbReference>